<dbReference type="Gene3D" id="3.40.50.720">
    <property type="entry name" value="NAD(P)-binding Rossmann-like Domain"/>
    <property type="match status" value="1"/>
</dbReference>
<comment type="caution">
    <text evidence="2">The sequence shown here is derived from an EMBL/GenBank/DDBJ whole genome shotgun (WGS) entry which is preliminary data.</text>
</comment>
<accession>A0A2T0LK39</accession>
<evidence type="ECO:0000259" key="1">
    <source>
        <dbReference type="SMART" id="SM00829"/>
    </source>
</evidence>
<dbReference type="Pfam" id="PF00107">
    <property type="entry name" value="ADH_zinc_N"/>
    <property type="match status" value="1"/>
</dbReference>
<dbReference type="CDD" id="cd08241">
    <property type="entry name" value="QOR1"/>
    <property type="match status" value="1"/>
</dbReference>
<organism evidence="2 3">
    <name type="scientific">Nonomuraea fuscirosea</name>
    <dbReference type="NCBI Taxonomy" id="1291556"/>
    <lineage>
        <taxon>Bacteria</taxon>
        <taxon>Bacillati</taxon>
        <taxon>Actinomycetota</taxon>
        <taxon>Actinomycetes</taxon>
        <taxon>Streptosporangiales</taxon>
        <taxon>Streptosporangiaceae</taxon>
        <taxon>Nonomuraea</taxon>
    </lineage>
</organism>
<dbReference type="Gene3D" id="3.90.180.10">
    <property type="entry name" value="Medium-chain alcohol dehydrogenases, catalytic domain"/>
    <property type="match status" value="1"/>
</dbReference>
<protein>
    <submittedName>
        <fullName evidence="2">NADPH2:quinone reductase</fullName>
    </submittedName>
</protein>
<dbReference type="InterPro" id="IPR036291">
    <property type="entry name" value="NAD(P)-bd_dom_sf"/>
</dbReference>
<name>A0A2T0LK39_9ACTN</name>
<dbReference type="InterPro" id="IPR051397">
    <property type="entry name" value="Zn-ADH-like_protein"/>
</dbReference>
<gene>
    <name evidence="2" type="ORF">B0I32_1597</name>
</gene>
<dbReference type="GO" id="GO:0016491">
    <property type="term" value="F:oxidoreductase activity"/>
    <property type="evidence" value="ECO:0007669"/>
    <property type="project" value="InterPro"/>
</dbReference>
<dbReference type="SUPFAM" id="SSF50129">
    <property type="entry name" value="GroES-like"/>
    <property type="match status" value="1"/>
</dbReference>
<dbReference type="SUPFAM" id="SSF51735">
    <property type="entry name" value="NAD(P)-binding Rossmann-fold domains"/>
    <property type="match status" value="1"/>
</dbReference>
<dbReference type="RefSeq" id="WP_106253504.1">
    <property type="nucleotide sequence ID" value="NZ_JBFAIL010000063.1"/>
</dbReference>
<reference evidence="2 3" key="1">
    <citation type="submission" date="2018-03" db="EMBL/GenBank/DDBJ databases">
        <title>Genomic Encyclopedia of Type Strains, Phase III (KMG-III): the genomes of soil and plant-associated and newly described type strains.</title>
        <authorList>
            <person name="Whitman W."/>
        </authorList>
    </citation>
    <scope>NUCLEOTIDE SEQUENCE [LARGE SCALE GENOMIC DNA]</scope>
    <source>
        <strain evidence="2 3">CGMCC 4.7104</strain>
    </source>
</reference>
<dbReference type="Proteomes" id="UP000238312">
    <property type="component" value="Unassembled WGS sequence"/>
</dbReference>
<evidence type="ECO:0000313" key="3">
    <source>
        <dbReference type="Proteomes" id="UP000238312"/>
    </source>
</evidence>
<keyword evidence="3" id="KW-1185">Reference proteome</keyword>
<dbReference type="InterPro" id="IPR020843">
    <property type="entry name" value="ER"/>
</dbReference>
<dbReference type="InterPro" id="IPR011032">
    <property type="entry name" value="GroES-like_sf"/>
</dbReference>
<dbReference type="PANTHER" id="PTHR43677:SF4">
    <property type="entry name" value="QUINONE OXIDOREDUCTASE-LIKE PROTEIN 2"/>
    <property type="match status" value="1"/>
</dbReference>
<dbReference type="Pfam" id="PF08240">
    <property type="entry name" value="ADH_N"/>
    <property type="match status" value="1"/>
</dbReference>
<dbReference type="InterPro" id="IPR013149">
    <property type="entry name" value="ADH-like_C"/>
</dbReference>
<dbReference type="OrthoDB" id="4190732at2"/>
<dbReference type="InterPro" id="IPR013154">
    <property type="entry name" value="ADH-like_N"/>
</dbReference>
<dbReference type="EMBL" id="PVNG01000059">
    <property type="protein sequence ID" value="PRX43161.1"/>
    <property type="molecule type" value="Genomic_DNA"/>
</dbReference>
<proteinExistence type="predicted"/>
<dbReference type="SMART" id="SM00829">
    <property type="entry name" value="PKS_ER"/>
    <property type="match status" value="1"/>
</dbReference>
<feature type="domain" description="Enoyl reductase (ER)" evidence="1">
    <location>
        <begin position="10"/>
        <end position="316"/>
    </location>
</feature>
<sequence>MYVLAADETGGPEQLRLRQLPDPALSPGQVRVSVTTIGLNFAELVQLSGSFQIPAPDLLVPGFELVGVVTETAPDVTTIAPGRRVIALVSWGAYTDQLTVDATHVLPIPDDMDDLTAAGFPVSYATAHVSLLHRGGLKPGETVVITGATGNVGEAALQVARAAGARVIAVDRSGALTPTVADHVLPPEGLADAVRSLTRQHGADLVLDLVGGDLTRELIAALAWEGRLVTAGFASGTIPTVSLLDVLVGNIAIIGSDIASYASCDVTVAMRALSQCLAWHAEGRLTPRVPAAFAFPEAPKALALIAEGTASGKLALDLTVPWSSDLR</sequence>
<dbReference type="AlphaFoldDB" id="A0A2T0LK39"/>
<evidence type="ECO:0000313" key="2">
    <source>
        <dbReference type="EMBL" id="PRX43161.1"/>
    </source>
</evidence>
<dbReference type="PANTHER" id="PTHR43677">
    <property type="entry name" value="SHORT-CHAIN DEHYDROGENASE/REDUCTASE"/>
    <property type="match status" value="1"/>
</dbReference>